<sequence>MTMISRHLARRLLGASALALALAGPALADSIFTPSADVFTGSVNAGGAERGAPVYPGSDAVISGDALTPGQQVTLMRGTTVLNADGPLTVDPEGKLSFGLTVDEDAAPGVHPIVVIAENPAAATVVDLKISPRIPLSGEDRFTVESAPVTRGLYQIAYSPASDALFVTSAVGRPPVSESSLIKIDPKTLETVASAAPPAAPARPDGGDGGVFAVYGVDVDDTNGHVWVSNPRQNTAAVYSQADLSLVRQFDPGAVPHPRDVMIDESRGRAYLSTSFEGRIEVFDTATLEQLAPIEIASTIRRGQFGARSVDLDTESGKLFTVSISTPEVAVVDLDSGAVRVLPLRGVIDGSDTAYDRQEGLIFVVAQGSDNLLIVSEETGEILHDIDIGASPLSVTFDPQSRLAFVANRGSDTLTAVTPEGEIVANLDGGSYPNQIRVLRDGAVYAVNKSRGENDERGDRISRIRPAAE</sequence>
<reference evidence="4" key="1">
    <citation type="submission" date="2016-10" db="EMBL/GenBank/DDBJ databases">
        <authorList>
            <person name="Varghese N."/>
            <person name="Submissions S."/>
        </authorList>
    </citation>
    <scope>NUCLEOTIDE SEQUENCE [LARGE SCALE GENOMIC DNA]</scope>
    <source>
        <strain evidence="4">DSM 11593</strain>
    </source>
</reference>
<dbReference type="InterPro" id="IPR011048">
    <property type="entry name" value="Haem_d1_sf"/>
</dbReference>
<evidence type="ECO:0000313" key="3">
    <source>
        <dbReference type="EMBL" id="SEH69230.1"/>
    </source>
</evidence>
<name>A0A1H6K9R3_9RHOB</name>
<dbReference type="Proteomes" id="UP000199125">
    <property type="component" value="Unassembled WGS sequence"/>
</dbReference>
<feature type="chain" id="PRO_5011576310" evidence="2">
    <location>
        <begin position="29"/>
        <end position="469"/>
    </location>
</feature>
<dbReference type="InterPro" id="IPR051200">
    <property type="entry name" value="Host-pathogen_enzymatic-act"/>
</dbReference>
<dbReference type="PANTHER" id="PTHR47197">
    <property type="entry name" value="PROTEIN NIRF"/>
    <property type="match status" value="1"/>
</dbReference>
<dbReference type="GO" id="GO:0003677">
    <property type="term" value="F:DNA binding"/>
    <property type="evidence" value="ECO:0007669"/>
    <property type="project" value="UniProtKB-KW"/>
</dbReference>
<feature type="region of interest" description="Disordered" evidence="1">
    <location>
        <begin position="450"/>
        <end position="469"/>
    </location>
</feature>
<organism evidence="3 4">
    <name type="scientific">Paracoccus alkenifer</name>
    <dbReference type="NCBI Taxonomy" id="65735"/>
    <lineage>
        <taxon>Bacteria</taxon>
        <taxon>Pseudomonadati</taxon>
        <taxon>Pseudomonadota</taxon>
        <taxon>Alphaproteobacteria</taxon>
        <taxon>Rhodobacterales</taxon>
        <taxon>Paracoccaceae</taxon>
        <taxon>Paracoccus</taxon>
    </lineage>
</organism>
<dbReference type="PANTHER" id="PTHR47197:SF3">
    <property type="entry name" value="DIHYDRO-HEME D1 DEHYDROGENASE"/>
    <property type="match status" value="1"/>
</dbReference>
<keyword evidence="3" id="KW-0238">DNA-binding</keyword>
<keyword evidence="2" id="KW-0732">Signal</keyword>
<dbReference type="AlphaFoldDB" id="A0A1H6K9R3"/>
<dbReference type="STRING" id="65735.SAMN04488075_0811"/>
<dbReference type="EMBL" id="FNXG01000001">
    <property type="protein sequence ID" value="SEH69230.1"/>
    <property type="molecule type" value="Genomic_DNA"/>
</dbReference>
<feature type="signal peptide" evidence="2">
    <location>
        <begin position="1"/>
        <end position="28"/>
    </location>
</feature>
<gene>
    <name evidence="3" type="ORF">SAMN04488075_0811</name>
</gene>
<dbReference type="OrthoDB" id="7197435at2"/>
<protein>
    <submittedName>
        <fullName evidence="3">DNA-binding beta-propeller fold protein YncE</fullName>
    </submittedName>
</protein>
<proteinExistence type="predicted"/>
<evidence type="ECO:0000313" key="4">
    <source>
        <dbReference type="Proteomes" id="UP000199125"/>
    </source>
</evidence>
<dbReference type="RefSeq" id="WP_090845489.1">
    <property type="nucleotide sequence ID" value="NZ_FNXG01000001.1"/>
</dbReference>
<accession>A0A1H6K9R3</accession>
<evidence type="ECO:0000256" key="1">
    <source>
        <dbReference type="SAM" id="MobiDB-lite"/>
    </source>
</evidence>
<evidence type="ECO:0000256" key="2">
    <source>
        <dbReference type="SAM" id="SignalP"/>
    </source>
</evidence>
<dbReference type="InterPro" id="IPR015943">
    <property type="entry name" value="WD40/YVTN_repeat-like_dom_sf"/>
</dbReference>
<keyword evidence="4" id="KW-1185">Reference proteome</keyword>
<dbReference type="SUPFAM" id="SSF51004">
    <property type="entry name" value="C-terminal (heme d1) domain of cytochrome cd1-nitrite reductase"/>
    <property type="match status" value="1"/>
</dbReference>
<dbReference type="Gene3D" id="2.130.10.10">
    <property type="entry name" value="YVTN repeat-like/Quinoprotein amine dehydrogenase"/>
    <property type="match status" value="1"/>
</dbReference>